<dbReference type="SUPFAM" id="SSF52200">
    <property type="entry name" value="Toll/Interleukin receptor TIR domain"/>
    <property type="match status" value="1"/>
</dbReference>
<feature type="region of interest" description="Disordered" evidence="1">
    <location>
        <begin position="15"/>
        <end position="36"/>
    </location>
</feature>
<name>A0A815G327_9BILA</name>
<organism evidence="3 4">
    <name type="scientific">Rotaria sordida</name>
    <dbReference type="NCBI Taxonomy" id="392033"/>
    <lineage>
        <taxon>Eukaryota</taxon>
        <taxon>Metazoa</taxon>
        <taxon>Spiralia</taxon>
        <taxon>Gnathifera</taxon>
        <taxon>Rotifera</taxon>
        <taxon>Eurotatoria</taxon>
        <taxon>Bdelloidea</taxon>
        <taxon>Philodinida</taxon>
        <taxon>Philodinidae</taxon>
        <taxon>Rotaria</taxon>
    </lineage>
</organism>
<evidence type="ECO:0000256" key="1">
    <source>
        <dbReference type="SAM" id="MobiDB-lite"/>
    </source>
</evidence>
<feature type="compositionally biased region" description="Basic residues" evidence="1">
    <location>
        <begin position="859"/>
        <end position="870"/>
    </location>
</feature>
<dbReference type="Proteomes" id="UP000663882">
    <property type="component" value="Unassembled WGS sequence"/>
</dbReference>
<feature type="compositionally biased region" description="Low complexity" evidence="1">
    <location>
        <begin position="849"/>
        <end position="858"/>
    </location>
</feature>
<accession>A0A815G327</accession>
<dbReference type="InterPro" id="IPR035897">
    <property type="entry name" value="Toll_tir_struct_dom_sf"/>
</dbReference>
<dbReference type="EMBL" id="CAJNOO010003370">
    <property type="protein sequence ID" value="CAF1333609.1"/>
    <property type="molecule type" value="Genomic_DNA"/>
</dbReference>
<feature type="domain" description="TIR" evidence="2">
    <location>
        <begin position="668"/>
        <end position="729"/>
    </location>
</feature>
<evidence type="ECO:0000259" key="2">
    <source>
        <dbReference type="Pfam" id="PF13676"/>
    </source>
</evidence>
<reference evidence="3" key="1">
    <citation type="submission" date="2021-02" db="EMBL/GenBank/DDBJ databases">
        <authorList>
            <person name="Nowell W R."/>
        </authorList>
    </citation>
    <scope>NUCLEOTIDE SEQUENCE</scope>
</reference>
<proteinExistence type="predicted"/>
<sequence>MTTLQLDDAKIDGSSITNGLSSNDSNATSSNEKEINDATTQEGIFIEVLNKLQNLKERAATSTRLKKSTLVDFQHILVELINVIEENKSNFTTEIFSLINEPTSSEKADTIRPLINIIHNISRHNDGINSLNSYNAFSIIKQLENDTVDDDSNELISLTRMVSALLSKTPITMATPTIQMNDVNSEDESSILSWHDNDSSDIEEEAETVNISDERIFSNILTKLQYLQSNISRINEAKSSANKENESCNNSQIKTSKSSKTELSEDDNEEQRLDKTVLVEWYHILVELVNVIEDSKSDITKQNYFAVRKQTKSLSVTINTSKTWLQDDDTTYAHEIVDLYFNFFKLQHIKNYLTSNTDISDAVKLLYENCILSNVSRILEGAFNSVVYASSFTVEDLKQLIVYNEILIRHEDGIKVLNALDLMSVLKEIRITIKKSDSYFRETVEILCMTLALLSTPEQIKNDRKQMNIVLDDIFDTLVLSARAQDYRYQHRFHVSEPLVVLVKLFSYDRTLDYIMQHAEVEQLETATTLEFLLDFFFKYYATVKYNDPLKLTTMTALCNIFWSVSLQPQYKQELYEDKKKFEEFKKLIQQIAYGKDNKMIVTTPTHYVPTYIENIRKAANGILCNIVEQQQSETQKSEQYGVKKLRAVAFPLKSSSIDSPSIPKPSIMISYSHGDNDVCTQLYNELNKRNNEFDIWIDRQCCKTGYLWGKIADGIQEASVILCLLSNKKSAINLDEKPISQWNRDDVAQWFQQNKIMPELYKLYQFEDGPELLTYARTILNENVLKLEQQLYSQAYSQANNGKVLLTPPFLRFTNALRKLHYDAELKMQKSTIVVEPIIMNASNTVGSKPTTRSSSRIPRRRSTTKPHD</sequence>
<protein>
    <recommendedName>
        <fullName evidence="2">TIR domain-containing protein</fullName>
    </recommendedName>
</protein>
<comment type="caution">
    <text evidence="3">The sequence shown here is derived from an EMBL/GenBank/DDBJ whole genome shotgun (WGS) entry which is preliminary data.</text>
</comment>
<feature type="region of interest" description="Disordered" evidence="1">
    <location>
        <begin position="845"/>
        <end position="870"/>
    </location>
</feature>
<evidence type="ECO:0000313" key="4">
    <source>
        <dbReference type="Proteomes" id="UP000663882"/>
    </source>
</evidence>
<feature type="compositionally biased region" description="Polar residues" evidence="1">
    <location>
        <begin position="15"/>
        <end position="30"/>
    </location>
</feature>
<dbReference type="Pfam" id="PF13676">
    <property type="entry name" value="TIR_2"/>
    <property type="match status" value="1"/>
</dbReference>
<dbReference type="GO" id="GO:0007165">
    <property type="term" value="P:signal transduction"/>
    <property type="evidence" value="ECO:0007669"/>
    <property type="project" value="InterPro"/>
</dbReference>
<gene>
    <name evidence="3" type="ORF">RFH988_LOCUS31399</name>
</gene>
<dbReference type="InterPro" id="IPR000157">
    <property type="entry name" value="TIR_dom"/>
</dbReference>
<evidence type="ECO:0000313" key="3">
    <source>
        <dbReference type="EMBL" id="CAF1333609.1"/>
    </source>
</evidence>
<dbReference type="Gene3D" id="3.40.50.10140">
    <property type="entry name" value="Toll/interleukin-1 receptor homology (TIR) domain"/>
    <property type="match status" value="1"/>
</dbReference>
<dbReference type="OrthoDB" id="10008164at2759"/>
<feature type="region of interest" description="Disordered" evidence="1">
    <location>
        <begin position="238"/>
        <end position="269"/>
    </location>
</feature>
<dbReference type="AlphaFoldDB" id="A0A815G327"/>